<proteinExistence type="predicted"/>
<feature type="coiled-coil region" evidence="1">
    <location>
        <begin position="337"/>
        <end position="364"/>
    </location>
</feature>
<accession>A0A8S3XST9</accession>
<reference evidence="3" key="1">
    <citation type="submission" date="2021-04" db="EMBL/GenBank/DDBJ databases">
        <authorList>
            <person name="Tunstrom K."/>
        </authorList>
    </citation>
    <scope>NUCLEOTIDE SEQUENCE</scope>
</reference>
<dbReference type="AlphaFoldDB" id="A0A8S3XST9"/>
<sequence>MHAAVPKRKKRAEGEMIYKEDDISVAGKTLKQLGDTKEKKRFKNIDSVVSLSEKRPLDKSDPLTNRPESKINDNVSTEQIFEKGSGHKTYQNKIRKLGQSKTRKTRKLSVVTQDQFQALGRVVEDLQNQFGEITSAYLPENIELMQELHKGASLTDAMAALQLSARLDAAEKTLNRMLSLITDLASRTPGTDVTVKYEGQNEEQTMEHEKPMQVHYKKFQKVSSETQSFQASTTNITHVDVAESEKDIIASKNQKWITSCDLDCSLQELQEEILKEVTNITHTNIESANNALKLAKRLETKLEATLHLQSRMNDLETLVSDYADHVNIIDTGLTSQITNYQEQLTQMQNDLETCLENMAEALANTGGDAAAVAELNAHFTNLQEDFDKASTKQRGLQEMQNSLHLDLKTLWQQIEQLRDTKPDREEVSDALRDKAGLEALNGLVSQQHFDAVRGDFQKSISAAYEKFNNQELIWQASCFEQF</sequence>
<dbReference type="InterPro" id="IPR032013">
    <property type="entry name" value="DUF4795"/>
</dbReference>
<evidence type="ECO:0000313" key="4">
    <source>
        <dbReference type="Proteomes" id="UP000691718"/>
    </source>
</evidence>
<evidence type="ECO:0000313" key="3">
    <source>
        <dbReference type="EMBL" id="CAG5040304.1"/>
    </source>
</evidence>
<dbReference type="Proteomes" id="UP000691718">
    <property type="component" value="Unassembled WGS sequence"/>
</dbReference>
<feature type="domain" description="DUF4795" evidence="2">
    <location>
        <begin position="367"/>
        <end position="476"/>
    </location>
</feature>
<name>A0A8S3XST9_PARAO</name>
<protein>
    <submittedName>
        <fullName evidence="3">(apollo) hypothetical protein</fullName>
    </submittedName>
</protein>
<keyword evidence="4" id="KW-1185">Reference proteome</keyword>
<dbReference type="Pfam" id="PF16043">
    <property type="entry name" value="DUF4795"/>
    <property type="match status" value="1"/>
</dbReference>
<comment type="caution">
    <text evidence="3">The sequence shown here is derived from an EMBL/GenBank/DDBJ whole genome shotgun (WGS) entry which is preliminary data.</text>
</comment>
<gene>
    <name evidence="3" type="ORF">PAPOLLO_LOCUS21902</name>
</gene>
<evidence type="ECO:0000256" key="1">
    <source>
        <dbReference type="SAM" id="Coils"/>
    </source>
</evidence>
<keyword evidence="1" id="KW-0175">Coiled coil</keyword>
<organism evidence="3 4">
    <name type="scientific">Parnassius apollo</name>
    <name type="common">Apollo butterfly</name>
    <name type="synonym">Papilio apollo</name>
    <dbReference type="NCBI Taxonomy" id="110799"/>
    <lineage>
        <taxon>Eukaryota</taxon>
        <taxon>Metazoa</taxon>
        <taxon>Ecdysozoa</taxon>
        <taxon>Arthropoda</taxon>
        <taxon>Hexapoda</taxon>
        <taxon>Insecta</taxon>
        <taxon>Pterygota</taxon>
        <taxon>Neoptera</taxon>
        <taxon>Endopterygota</taxon>
        <taxon>Lepidoptera</taxon>
        <taxon>Glossata</taxon>
        <taxon>Ditrysia</taxon>
        <taxon>Papilionoidea</taxon>
        <taxon>Papilionidae</taxon>
        <taxon>Parnassiinae</taxon>
        <taxon>Parnassini</taxon>
        <taxon>Parnassius</taxon>
        <taxon>Parnassius</taxon>
    </lineage>
</organism>
<evidence type="ECO:0000259" key="2">
    <source>
        <dbReference type="Pfam" id="PF16043"/>
    </source>
</evidence>
<dbReference type="EMBL" id="CAJQZP010001342">
    <property type="protein sequence ID" value="CAG5040304.1"/>
    <property type="molecule type" value="Genomic_DNA"/>
</dbReference>
<dbReference type="OrthoDB" id="5981048at2759"/>